<gene>
    <name evidence="1" type="ORF">Vbra_12414</name>
</gene>
<dbReference type="EMBL" id="CDMY01000260">
    <property type="protein sequence ID" value="CEL97967.1"/>
    <property type="molecule type" value="Genomic_DNA"/>
</dbReference>
<sequence length="264" mass="29970">MTQKILLDQQPMYAIELEDPHERNGEVLLGNKLCARWLEGAGWLLSPDSYNAPWTVKVPLTRTARSNAAHEGGRLNILLCAFRDNGNVLYEVSAQESRVGSSFGHTGPFTFDELKNKHKKKINEALSHPPDSDSVAYMDNNDLLWLQLRAAVPQTVYQRDKKDKRRPVPCRLLVAQWAGEGQPKTVLAATKVFYFVQLNTTADGQRRRIDDEFILSRVVVVLVKLLGRSIVWRPRHHHHHHHTNVPSFPGPLSASFRDTLPIHV</sequence>
<evidence type="ECO:0000313" key="1">
    <source>
        <dbReference type="EMBL" id="CEL97967.1"/>
    </source>
</evidence>
<dbReference type="InParanoid" id="A0A0G4ELX2"/>
<name>A0A0G4ELX2_VITBC</name>
<dbReference type="AlphaFoldDB" id="A0A0G4ELX2"/>
<dbReference type="Proteomes" id="UP000041254">
    <property type="component" value="Unassembled WGS sequence"/>
</dbReference>
<proteinExistence type="predicted"/>
<protein>
    <submittedName>
        <fullName evidence="1">Uncharacterized protein</fullName>
    </submittedName>
</protein>
<reference evidence="1 2" key="1">
    <citation type="submission" date="2014-11" db="EMBL/GenBank/DDBJ databases">
        <authorList>
            <person name="Zhu J."/>
            <person name="Qi W."/>
            <person name="Song R."/>
        </authorList>
    </citation>
    <scope>NUCLEOTIDE SEQUENCE [LARGE SCALE GENOMIC DNA]</scope>
</reference>
<keyword evidence="2" id="KW-1185">Reference proteome</keyword>
<evidence type="ECO:0000313" key="2">
    <source>
        <dbReference type="Proteomes" id="UP000041254"/>
    </source>
</evidence>
<dbReference type="VEuPathDB" id="CryptoDB:Vbra_12414"/>
<organism evidence="1 2">
    <name type="scientific">Vitrella brassicaformis (strain CCMP3155)</name>
    <dbReference type="NCBI Taxonomy" id="1169540"/>
    <lineage>
        <taxon>Eukaryota</taxon>
        <taxon>Sar</taxon>
        <taxon>Alveolata</taxon>
        <taxon>Colpodellida</taxon>
        <taxon>Vitrellaceae</taxon>
        <taxon>Vitrella</taxon>
    </lineage>
</organism>
<accession>A0A0G4ELX2</accession>